<sequence length="392" mass="43914">MSASFLSYTSTHIGVTLKRSSSLSDHERHKIVAILVVITINFIAVFGPYHLVGGYRFVSLLLTDDPCGLECSIFLIYRLCYGLTSLNTLLDPLFYIFLYGALLYANLRSNVTLPCFYASSTKYLFWYKQAAGEQPQKVSSFYKHLDDSNNFHSQFREDKRFSVHIGAGFYHLIISDVQDLDSAMYYCGQSSITGIEFVNGTFLVIKVSSSVQPGGSVTLNCTVHTGTSDIEHSVYWFRQDLENSHLGIMYVHVHSSSQCVKSASNGSPEKSCVYSLPKRNVKLSDAGVYHCAVASCGQILFGKGTRLDVEGEQHMFLKLLSVVSGDLCSVCTANIKLMSMKHLHFLKRTNVCILDSLQYVALEFKKRQSTSRRPRSTKEEMVYSGVRLSDLE</sequence>
<dbReference type="PROSITE" id="PS50835">
    <property type="entry name" value="IG_LIKE"/>
    <property type="match status" value="2"/>
</dbReference>
<keyword evidence="5" id="KW-0391">Immunity</keyword>
<dbReference type="PANTHER" id="PTHR19433:SF133">
    <property type="entry name" value="IMMUNE-TYPE RECEPTOR 5 PRECURSOR-RELATED"/>
    <property type="match status" value="1"/>
</dbReference>
<dbReference type="InterPro" id="IPR017452">
    <property type="entry name" value="GPCR_Rhodpsn_7TM"/>
</dbReference>
<evidence type="ECO:0000313" key="13">
    <source>
        <dbReference type="Ensembl" id="ENSMALP00000017687.1"/>
    </source>
</evidence>
<dbReference type="CDD" id="cd00099">
    <property type="entry name" value="IgV"/>
    <property type="match status" value="1"/>
</dbReference>
<evidence type="ECO:0000256" key="4">
    <source>
        <dbReference type="ARBA" id="ARBA00022729"/>
    </source>
</evidence>
<reference evidence="13" key="2">
    <citation type="submission" date="2025-09" db="UniProtKB">
        <authorList>
            <consortium name="Ensembl"/>
        </authorList>
    </citation>
    <scope>IDENTIFICATION</scope>
</reference>
<evidence type="ECO:0000256" key="9">
    <source>
        <dbReference type="ARBA" id="ARBA00023180"/>
    </source>
</evidence>
<keyword evidence="2" id="KW-1003">Cell membrane</keyword>
<evidence type="ECO:0000256" key="2">
    <source>
        <dbReference type="ARBA" id="ARBA00022475"/>
    </source>
</evidence>
<dbReference type="InterPro" id="IPR003599">
    <property type="entry name" value="Ig_sub"/>
</dbReference>
<dbReference type="SUPFAM" id="SSF48726">
    <property type="entry name" value="Immunoglobulin"/>
    <property type="match status" value="2"/>
</dbReference>
<dbReference type="Pfam" id="PF07686">
    <property type="entry name" value="V-set"/>
    <property type="match status" value="2"/>
</dbReference>
<name>A0A3Q3JS86_MONAL</name>
<dbReference type="Ensembl" id="ENSMALT00000018033.1">
    <property type="protein sequence ID" value="ENSMALP00000017687.1"/>
    <property type="gene ID" value="ENSMALG00000012335.1"/>
</dbReference>
<evidence type="ECO:0000259" key="11">
    <source>
        <dbReference type="PROSITE" id="PS50262"/>
    </source>
</evidence>
<dbReference type="InterPro" id="IPR036179">
    <property type="entry name" value="Ig-like_dom_sf"/>
</dbReference>
<dbReference type="GO" id="GO:0002376">
    <property type="term" value="P:immune system process"/>
    <property type="evidence" value="ECO:0007669"/>
    <property type="project" value="UniProtKB-KW"/>
</dbReference>
<evidence type="ECO:0000256" key="6">
    <source>
        <dbReference type="ARBA" id="ARBA00022989"/>
    </source>
</evidence>
<evidence type="ECO:0000256" key="8">
    <source>
        <dbReference type="ARBA" id="ARBA00023157"/>
    </source>
</evidence>
<evidence type="ECO:0000256" key="1">
    <source>
        <dbReference type="ARBA" id="ARBA00004236"/>
    </source>
</evidence>
<evidence type="ECO:0000313" key="14">
    <source>
        <dbReference type="Proteomes" id="UP000261600"/>
    </source>
</evidence>
<protein>
    <recommendedName>
        <fullName evidence="15">Ig-like domain-containing protein</fullName>
    </recommendedName>
</protein>
<comment type="subcellular location">
    <subcellularLocation>
        <location evidence="1">Cell membrane</location>
    </subcellularLocation>
</comment>
<keyword evidence="9" id="KW-0325">Glycoprotein</keyword>
<dbReference type="GO" id="GO:0009617">
    <property type="term" value="P:response to bacterium"/>
    <property type="evidence" value="ECO:0007669"/>
    <property type="project" value="TreeGrafter"/>
</dbReference>
<keyword evidence="8" id="KW-1015">Disulfide bond</keyword>
<evidence type="ECO:0000256" key="10">
    <source>
        <dbReference type="SAM" id="Phobius"/>
    </source>
</evidence>
<keyword evidence="14" id="KW-1185">Reference proteome</keyword>
<feature type="domain" description="G-protein coupled receptors family 1 profile" evidence="11">
    <location>
        <begin position="1"/>
        <end position="95"/>
    </location>
</feature>
<keyword evidence="7 10" id="KW-0472">Membrane</keyword>
<dbReference type="SMART" id="SM00409">
    <property type="entry name" value="IG"/>
    <property type="match status" value="2"/>
</dbReference>
<dbReference type="PROSITE" id="PS50262">
    <property type="entry name" value="G_PROTEIN_RECEP_F1_2"/>
    <property type="match status" value="1"/>
</dbReference>
<evidence type="ECO:0000259" key="12">
    <source>
        <dbReference type="PROSITE" id="PS50835"/>
    </source>
</evidence>
<keyword evidence="4" id="KW-0732">Signal</keyword>
<evidence type="ECO:0008006" key="15">
    <source>
        <dbReference type="Google" id="ProtNLM"/>
    </source>
</evidence>
<feature type="transmembrane region" description="Helical" evidence="10">
    <location>
        <begin position="31"/>
        <end position="51"/>
    </location>
</feature>
<evidence type="ECO:0000256" key="7">
    <source>
        <dbReference type="ARBA" id="ARBA00023136"/>
    </source>
</evidence>
<dbReference type="PANTHER" id="PTHR19433">
    <property type="entry name" value="T-CELL RECEPTOR ALPHA CHAIN V REGION-RELATED"/>
    <property type="match status" value="1"/>
</dbReference>
<dbReference type="SMART" id="SM00406">
    <property type="entry name" value="IGv"/>
    <property type="match status" value="2"/>
</dbReference>
<dbReference type="InterPro" id="IPR007110">
    <property type="entry name" value="Ig-like_dom"/>
</dbReference>
<organism evidence="13 14">
    <name type="scientific">Monopterus albus</name>
    <name type="common">Swamp eel</name>
    <dbReference type="NCBI Taxonomy" id="43700"/>
    <lineage>
        <taxon>Eukaryota</taxon>
        <taxon>Metazoa</taxon>
        <taxon>Chordata</taxon>
        <taxon>Craniata</taxon>
        <taxon>Vertebrata</taxon>
        <taxon>Euteleostomi</taxon>
        <taxon>Actinopterygii</taxon>
        <taxon>Neopterygii</taxon>
        <taxon>Teleostei</taxon>
        <taxon>Neoteleostei</taxon>
        <taxon>Acanthomorphata</taxon>
        <taxon>Anabantaria</taxon>
        <taxon>Synbranchiformes</taxon>
        <taxon>Synbranchidae</taxon>
        <taxon>Monopterus</taxon>
    </lineage>
</organism>
<keyword evidence="3 10" id="KW-0812">Transmembrane</keyword>
<dbReference type="GO" id="GO:0005886">
    <property type="term" value="C:plasma membrane"/>
    <property type="evidence" value="ECO:0007669"/>
    <property type="project" value="UniProtKB-SubCell"/>
</dbReference>
<dbReference type="Gene3D" id="1.20.1070.10">
    <property type="entry name" value="Rhodopsin 7-helix transmembrane proteins"/>
    <property type="match status" value="1"/>
</dbReference>
<dbReference type="InterPro" id="IPR013783">
    <property type="entry name" value="Ig-like_fold"/>
</dbReference>
<dbReference type="Proteomes" id="UP000261600">
    <property type="component" value="Unplaced"/>
</dbReference>
<reference evidence="13" key="1">
    <citation type="submission" date="2025-08" db="UniProtKB">
        <authorList>
            <consortium name="Ensembl"/>
        </authorList>
    </citation>
    <scope>IDENTIFICATION</scope>
</reference>
<evidence type="ECO:0000256" key="3">
    <source>
        <dbReference type="ARBA" id="ARBA00022692"/>
    </source>
</evidence>
<proteinExistence type="predicted"/>
<feature type="domain" description="Ig-like" evidence="12">
    <location>
        <begin position="200"/>
        <end position="293"/>
    </location>
</feature>
<keyword evidence="6 10" id="KW-1133">Transmembrane helix</keyword>
<dbReference type="AlphaFoldDB" id="A0A3Q3JS86"/>
<accession>A0A3Q3JS86</accession>
<dbReference type="InterPro" id="IPR052051">
    <property type="entry name" value="TCR_complex_component"/>
</dbReference>
<feature type="domain" description="Ig-like" evidence="12">
    <location>
        <begin position="92"/>
        <end position="187"/>
    </location>
</feature>
<dbReference type="SUPFAM" id="SSF81321">
    <property type="entry name" value="Family A G protein-coupled receptor-like"/>
    <property type="match status" value="1"/>
</dbReference>
<dbReference type="Gene3D" id="2.60.40.10">
    <property type="entry name" value="Immunoglobulins"/>
    <property type="match status" value="2"/>
</dbReference>
<dbReference type="InterPro" id="IPR013106">
    <property type="entry name" value="Ig_V-set"/>
</dbReference>
<evidence type="ECO:0000256" key="5">
    <source>
        <dbReference type="ARBA" id="ARBA00022859"/>
    </source>
</evidence>
<dbReference type="STRING" id="43700.ENSMALP00000017687"/>